<dbReference type="InterPro" id="IPR003439">
    <property type="entry name" value="ABC_transporter-like_ATP-bd"/>
</dbReference>
<dbReference type="PANTHER" id="PTHR43335:SF2">
    <property type="entry name" value="ABC TRANSPORTER, ATP-BINDING PROTEIN"/>
    <property type="match status" value="1"/>
</dbReference>
<sequence length="241" mass="26016">MSLSVACSHEYGAGRPALVEVDLTLRAGVTGLLGVNGAGKTTLLRVMSGGLRPSVGDAAVDGTSLYGRRRRQALSRVGYLPQHFDAPRRAKVGDVLRYLGWMRGLDTARARAAADRLLEVVGLADRADAPMGSLSGGMKRRVGFAQSLMADPEVLLLDEPTTGLDPEQRAAMRAVIAAQERAGVTVVSSHLIEDISTLADRLIVLEQGRVLFDDSMEAFRRTAEGTDEERFLRLLTTERRS</sequence>
<comment type="caution">
    <text evidence="6">The sequence shown here is derived from an EMBL/GenBank/DDBJ whole genome shotgun (WGS) entry which is preliminary data.</text>
</comment>
<organism evidence="6 7">
    <name type="scientific">Nocardioides humi</name>
    <dbReference type="NCBI Taxonomy" id="449461"/>
    <lineage>
        <taxon>Bacteria</taxon>
        <taxon>Bacillati</taxon>
        <taxon>Actinomycetota</taxon>
        <taxon>Actinomycetes</taxon>
        <taxon>Propionibacteriales</taxon>
        <taxon>Nocardioidaceae</taxon>
        <taxon>Nocardioides</taxon>
    </lineage>
</organism>
<comment type="similarity">
    <text evidence="1">Belongs to the ABC transporter superfamily.</text>
</comment>
<name>A0ABN2B1W7_9ACTN</name>
<evidence type="ECO:0000259" key="5">
    <source>
        <dbReference type="PROSITE" id="PS50893"/>
    </source>
</evidence>
<evidence type="ECO:0000256" key="3">
    <source>
        <dbReference type="ARBA" id="ARBA00022741"/>
    </source>
</evidence>
<dbReference type="PROSITE" id="PS50893">
    <property type="entry name" value="ABC_TRANSPORTER_2"/>
    <property type="match status" value="1"/>
</dbReference>
<gene>
    <name evidence="6" type="ORF">GCM10009788_38200</name>
</gene>
<dbReference type="InterPro" id="IPR013283">
    <property type="entry name" value="RLI1"/>
</dbReference>
<accession>A0ABN2B1W7</accession>
<dbReference type="PROSITE" id="PS00211">
    <property type="entry name" value="ABC_TRANSPORTER_1"/>
    <property type="match status" value="1"/>
</dbReference>
<reference evidence="6 7" key="1">
    <citation type="journal article" date="2019" name="Int. J. Syst. Evol. Microbiol.">
        <title>The Global Catalogue of Microorganisms (GCM) 10K type strain sequencing project: providing services to taxonomists for standard genome sequencing and annotation.</title>
        <authorList>
            <consortium name="The Broad Institute Genomics Platform"/>
            <consortium name="The Broad Institute Genome Sequencing Center for Infectious Disease"/>
            <person name="Wu L."/>
            <person name="Ma J."/>
        </authorList>
    </citation>
    <scope>NUCLEOTIDE SEQUENCE [LARGE SCALE GENOMIC DNA]</scope>
    <source>
        <strain evidence="6 7">JCM 14942</strain>
    </source>
</reference>
<feature type="domain" description="ABC transporter" evidence="5">
    <location>
        <begin position="3"/>
        <end position="232"/>
    </location>
</feature>
<dbReference type="EMBL" id="BAAAOR010000028">
    <property type="protein sequence ID" value="GAA1531331.1"/>
    <property type="molecule type" value="Genomic_DNA"/>
</dbReference>
<dbReference type="InterPro" id="IPR027417">
    <property type="entry name" value="P-loop_NTPase"/>
</dbReference>
<dbReference type="PANTHER" id="PTHR43335">
    <property type="entry name" value="ABC TRANSPORTER, ATP-BINDING PROTEIN"/>
    <property type="match status" value="1"/>
</dbReference>
<keyword evidence="7" id="KW-1185">Reference proteome</keyword>
<evidence type="ECO:0000313" key="6">
    <source>
        <dbReference type="EMBL" id="GAA1531331.1"/>
    </source>
</evidence>
<dbReference type="SMART" id="SM00382">
    <property type="entry name" value="AAA"/>
    <property type="match status" value="1"/>
</dbReference>
<evidence type="ECO:0000256" key="1">
    <source>
        <dbReference type="ARBA" id="ARBA00005417"/>
    </source>
</evidence>
<dbReference type="SUPFAM" id="SSF52540">
    <property type="entry name" value="P-loop containing nucleoside triphosphate hydrolases"/>
    <property type="match status" value="1"/>
</dbReference>
<dbReference type="Proteomes" id="UP001500842">
    <property type="component" value="Unassembled WGS sequence"/>
</dbReference>
<dbReference type="InterPro" id="IPR003593">
    <property type="entry name" value="AAA+_ATPase"/>
</dbReference>
<evidence type="ECO:0000256" key="2">
    <source>
        <dbReference type="ARBA" id="ARBA00022448"/>
    </source>
</evidence>
<evidence type="ECO:0000313" key="7">
    <source>
        <dbReference type="Proteomes" id="UP001500842"/>
    </source>
</evidence>
<keyword evidence="4 6" id="KW-0067">ATP-binding</keyword>
<proteinExistence type="inferred from homology"/>
<protein>
    <submittedName>
        <fullName evidence="6">ABC transporter ATP-binding protein</fullName>
    </submittedName>
</protein>
<dbReference type="InterPro" id="IPR017871">
    <property type="entry name" value="ABC_transporter-like_CS"/>
</dbReference>
<dbReference type="PRINTS" id="PR01868">
    <property type="entry name" value="ABCEFAMILY"/>
</dbReference>
<keyword evidence="3" id="KW-0547">Nucleotide-binding</keyword>
<dbReference type="RefSeq" id="WP_141006462.1">
    <property type="nucleotide sequence ID" value="NZ_BAAAOR010000028.1"/>
</dbReference>
<evidence type="ECO:0000256" key="4">
    <source>
        <dbReference type="ARBA" id="ARBA00022840"/>
    </source>
</evidence>
<dbReference type="GO" id="GO:0005524">
    <property type="term" value="F:ATP binding"/>
    <property type="evidence" value="ECO:0007669"/>
    <property type="project" value="UniProtKB-KW"/>
</dbReference>
<dbReference type="Gene3D" id="3.40.50.300">
    <property type="entry name" value="P-loop containing nucleotide triphosphate hydrolases"/>
    <property type="match status" value="1"/>
</dbReference>
<dbReference type="Pfam" id="PF00005">
    <property type="entry name" value="ABC_tran"/>
    <property type="match status" value="1"/>
</dbReference>
<keyword evidence="2" id="KW-0813">Transport</keyword>